<organism evidence="1 2">
    <name type="scientific">Paramarasmius palmivorus</name>
    <dbReference type="NCBI Taxonomy" id="297713"/>
    <lineage>
        <taxon>Eukaryota</taxon>
        <taxon>Fungi</taxon>
        <taxon>Dikarya</taxon>
        <taxon>Basidiomycota</taxon>
        <taxon>Agaricomycotina</taxon>
        <taxon>Agaricomycetes</taxon>
        <taxon>Agaricomycetidae</taxon>
        <taxon>Agaricales</taxon>
        <taxon>Marasmiineae</taxon>
        <taxon>Marasmiaceae</taxon>
        <taxon>Paramarasmius</taxon>
    </lineage>
</organism>
<evidence type="ECO:0000313" key="2">
    <source>
        <dbReference type="Proteomes" id="UP001383192"/>
    </source>
</evidence>
<evidence type="ECO:0000313" key="1">
    <source>
        <dbReference type="EMBL" id="KAK7060890.1"/>
    </source>
</evidence>
<name>A0AAW0E9P4_9AGAR</name>
<gene>
    <name evidence="1" type="ORF">VNI00_000623</name>
</gene>
<accession>A0AAW0E9P4</accession>
<proteinExistence type="predicted"/>
<dbReference type="AlphaFoldDB" id="A0AAW0E9P4"/>
<keyword evidence="2" id="KW-1185">Reference proteome</keyword>
<reference evidence="1 2" key="1">
    <citation type="submission" date="2024-01" db="EMBL/GenBank/DDBJ databases">
        <title>A draft genome for a cacao thread blight-causing isolate of Paramarasmius palmivorus.</title>
        <authorList>
            <person name="Baruah I.K."/>
            <person name="Bukari Y."/>
            <person name="Amoako-Attah I."/>
            <person name="Meinhardt L.W."/>
            <person name="Bailey B.A."/>
            <person name="Cohen S.P."/>
        </authorList>
    </citation>
    <scope>NUCLEOTIDE SEQUENCE [LARGE SCALE GENOMIC DNA]</scope>
    <source>
        <strain evidence="1 2">GH-12</strain>
    </source>
</reference>
<dbReference type="EMBL" id="JAYKXP010000002">
    <property type="protein sequence ID" value="KAK7060890.1"/>
    <property type="molecule type" value="Genomic_DNA"/>
</dbReference>
<comment type="caution">
    <text evidence="1">The sequence shown here is derived from an EMBL/GenBank/DDBJ whole genome shotgun (WGS) entry which is preliminary data.</text>
</comment>
<sequence>MKPTPLRLLQILHKSALKEATNHRVLPAITTLIQEAKRNPAPTVIQLLEKQRESQTDVQAVETETSGVVPKISGEWPANLRIEPTVKKADLKNVDARIRVRLKELIKRET</sequence>
<protein>
    <submittedName>
        <fullName evidence="1">Uncharacterized protein</fullName>
    </submittedName>
</protein>
<dbReference type="Proteomes" id="UP001383192">
    <property type="component" value="Unassembled WGS sequence"/>
</dbReference>